<dbReference type="EMBL" id="JAOPLU010000001">
    <property type="protein sequence ID" value="MDM5130067.1"/>
    <property type="molecule type" value="Genomic_DNA"/>
</dbReference>
<comment type="caution">
    <text evidence="1">The sequence shown here is derived from an EMBL/GenBank/DDBJ whole genome shotgun (WGS) entry which is preliminary data.</text>
</comment>
<proteinExistence type="predicted"/>
<accession>A0ABT7Q820</accession>
<protein>
    <submittedName>
        <fullName evidence="1">Uncharacterized protein</fullName>
    </submittedName>
</protein>
<name>A0ABT7Q820_9GAMM</name>
<evidence type="ECO:0000313" key="2">
    <source>
        <dbReference type="Proteomes" id="UP001168109"/>
    </source>
</evidence>
<gene>
    <name evidence="1" type="ORF">OB962_03490</name>
</gene>
<dbReference type="RefSeq" id="WP_290040938.1">
    <property type="nucleotide sequence ID" value="NZ_JAOPLU010000001.1"/>
</dbReference>
<organism evidence="1 2">
    <name type="scientific">Aeromonas piscicola</name>
    <dbReference type="NCBI Taxonomy" id="600645"/>
    <lineage>
        <taxon>Bacteria</taxon>
        <taxon>Pseudomonadati</taxon>
        <taxon>Pseudomonadota</taxon>
        <taxon>Gammaproteobacteria</taxon>
        <taxon>Aeromonadales</taxon>
        <taxon>Aeromonadaceae</taxon>
        <taxon>Aeromonas</taxon>
    </lineage>
</organism>
<keyword evidence="2" id="KW-1185">Reference proteome</keyword>
<dbReference type="Proteomes" id="UP001168109">
    <property type="component" value="Unassembled WGS sequence"/>
</dbReference>
<reference evidence="1" key="1">
    <citation type="submission" date="2024-05" db="EMBL/GenBank/DDBJ databases">
        <title>WGS of Aeromonas isolates.</title>
        <authorList>
            <person name="Lee H."/>
        </authorList>
    </citation>
    <scope>NUCLEOTIDE SEQUENCE</scope>
    <source>
        <strain evidence="1">LP308</strain>
    </source>
</reference>
<sequence>MTNEHTLLALLDSKEAEANAKDEWITEWVEANHLPLLSGQLDTDVDTLQAEANPDQKTRFKQAVFLLMVTGDKVPLTLHIQQLLEQGLTVMADDAWSDHVAALQDVMNSEQWEQYQQRNAA</sequence>
<evidence type="ECO:0000313" key="1">
    <source>
        <dbReference type="EMBL" id="MDM5130067.1"/>
    </source>
</evidence>